<dbReference type="PANTHER" id="PTHR44757">
    <property type="entry name" value="DIGUANYLATE CYCLASE DGCP"/>
    <property type="match status" value="1"/>
</dbReference>
<dbReference type="Proteomes" id="UP000054985">
    <property type="component" value="Unassembled WGS sequence"/>
</dbReference>
<dbReference type="InterPro" id="IPR000160">
    <property type="entry name" value="GGDEF_dom"/>
</dbReference>
<dbReference type="NCBIfam" id="TIGR00254">
    <property type="entry name" value="GGDEF"/>
    <property type="match status" value="1"/>
</dbReference>
<dbReference type="Gene3D" id="3.20.20.450">
    <property type="entry name" value="EAL domain"/>
    <property type="match status" value="1"/>
</dbReference>
<reference evidence="5 7" key="1">
    <citation type="submission" date="2015-11" db="EMBL/GenBank/DDBJ databases">
        <title>Genomic analysis of 38 Legionella species identifies large and diverse effector repertoires.</title>
        <authorList>
            <person name="Burstein D."/>
            <person name="Amaro F."/>
            <person name="Zusman T."/>
            <person name="Lifshitz Z."/>
            <person name="Cohen O."/>
            <person name="Gilbert J.A."/>
            <person name="Pupko T."/>
            <person name="Shuman H.A."/>
            <person name="Segal G."/>
        </authorList>
    </citation>
    <scope>NUCLEOTIDE SEQUENCE [LARGE SCALE GENOMIC DNA]</scope>
    <source>
        <strain evidence="5 7">ATCC 43877</strain>
    </source>
</reference>
<feature type="domain" description="GGDEF" evidence="4">
    <location>
        <begin position="341"/>
        <end position="474"/>
    </location>
</feature>
<sequence>MEHSFVFNEVTLKRIPQFLVLIIILLLGLPYIGLYFGLDFSSIANKLNPQTEVNAFFFESQIRGYFRQTLLQWSGFSLAAVTILLAFTQYRLSNDKVALIIGLAVLFSGSTEALHTLVIDGLSLEYTQKNNLDALIWIFSNSISGLILAIGLIILITSNDKHNVSFTTFILLTTLLVLSAITIIYYVTEVNELPQMWFSDCTLSRPYELISVFIYLMLILFIYPKAYKAHPTILVDSIFYMAVTQIVTSFYIMILSSSPYDSAYNIAYVLKLVNYFIPCTCLVINYVFSYTAVLKAQKRLKRKQEELAYIASHDSLTNLYNRREFEVLLDKSISNAARTHSSVALLLIDLDNFKSTNDTFGHVHGDELLRQFSNRLVLLTRKGDILSRVGGDEFTLISPNLKSHSSARQLAERILNELNSPYPINGKLITVTVSIGISIYPEDSRSAEDLLIRADLAMYKAKHSGKNTYQFYTEQLSYLQHRESEIEAHLRKALQNDEFELNYQPKFNLLTMEIIGAEVLLRWHNDVLGEVSPNEFIPVAEATGLIIDLGLWIINKSAEQIMSWMLKHPKKLSFSINISPIQLANNQFLKNLKSTLKDNSFPSEHMELEITESLLMGDNDEVSSVLNGISSIGIKISLDDFGKGYSSLSRLKMLPIDTLKIDKDFISDIHNEKDKVILVDIIIKLAHELGMSIVAEGIETTHQLKYLISKKCHIGQGFLLSKPLPPDLFEVLAFEQTAENNSFSEKSV</sequence>
<feature type="transmembrane region" description="Helical" evidence="2">
    <location>
        <begin position="134"/>
        <end position="156"/>
    </location>
</feature>
<dbReference type="OrthoDB" id="9813913at2"/>
<evidence type="ECO:0000313" key="7">
    <source>
        <dbReference type="Proteomes" id="UP000054985"/>
    </source>
</evidence>
<dbReference type="InterPro" id="IPR029787">
    <property type="entry name" value="Nucleotide_cyclase"/>
</dbReference>
<dbReference type="Pfam" id="PF00990">
    <property type="entry name" value="GGDEF"/>
    <property type="match status" value="1"/>
</dbReference>
<proteinExistence type="predicted"/>
<evidence type="ECO:0000313" key="6">
    <source>
        <dbReference type="EMBL" id="STX63089.1"/>
    </source>
</evidence>
<dbReference type="InterPro" id="IPR043128">
    <property type="entry name" value="Rev_trsase/Diguanyl_cyclase"/>
</dbReference>
<dbReference type="GO" id="GO:0003824">
    <property type="term" value="F:catalytic activity"/>
    <property type="evidence" value="ECO:0007669"/>
    <property type="project" value="UniProtKB-ARBA"/>
</dbReference>
<reference evidence="6 8" key="2">
    <citation type="submission" date="2018-06" db="EMBL/GenBank/DDBJ databases">
        <authorList>
            <consortium name="Pathogen Informatics"/>
            <person name="Doyle S."/>
        </authorList>
    </citation>
    <scope>NUCLEOTIDE SEQUENCE [LARGE SCALE GENOMIC DNA]</scope>
    <source>
        <strain evidence="6 8">NCTC12239</strain>
    </source>
</reference>
<dbReference type="FunFam" id="3.30.70.270:FF:000001">
    <property type="entry name" value="Diguanylate cyclase domain protein"/>
    <property type="match status" value="1"/>
</dbReference>
<dbReference type="InterPro" id="IPR033425">
    <property type="entry name" value="MASE3"/>
</dbReference>
<feature type="transmembrane region" description="Helical" evidence="2">
    <location>
        <begin position="97"/>
        <end position="114"/>
    </location>
</feature>
<evidence type="ECO:0000313" key="5">
    <source>
        <dbReference type="EMBL" id="KTD37433.1"/>
    </source>
</evidence>
<dbReference type="SUPFAM" id="SSF55073">
    <property type="entry name" value="Nucleotide cyclase"/>
    <property type="match status" value="1"/>
</dbReference>
<dbReference type="PROSITE" id="PS50883">
    <property type="entry name" value="EAL"/>
    <property type="match status" value="1"/>
</dbReference>
<gene>
    <name evidence="6" type="primary">cph2_3</name>
    <name evidence="5" type="ORF">Lmor_0625</name>
    <name evidence="6" type="ORF">NCTC12239_02031</name>
</gene>
<dbReference type="STRING" id="39962.Lmor_0625"/>
<evidence type="ECO:0000259" key="3">
    <source>
        <dbReference type="PROSITE" id="PS50883"/>
    </source>
</evidence>
<feature type="transmembrane region" description="Helical" evidence="2">
    <location>
        <begin position="168"/>
        <end position="187"/>
    </location>
</feature>
<dbReference type="SUPFAM" id="SSF141868">
    <property type="entry name" value="EAL domain-like"/>
    <property type="match status" value="1"/>
</dbReference>
<feature type="transmembrane region" description="Helical" evidence="2">
    <location>
        <begin position="70"/>
        <end position="90"/>
    </location>
</feature>
<keyword evidence="7" id="KW-1185">Reference proteome</keyword>
<feature type="domain" description="EAL" evidence="3">
    <location>
        <begin position="483"/>
        <end position="737"/>
    </location>
</feature>
<dbReference type="CDD" id="cd01949">
    <property type="entry name" value="GGDEF"/>
    <property type="match status" value="1"/>
</dbReference>
<dbReference type="InterPro" id="IPR052155">
    <property type="entry name" value="Biofilm_reg_signaling"/>
</dbReference>
<feature type="transmembrane region" description="Helical" evidence="2">
    <location>
        <begin position="18"/>
        <end position="38"/>
    </location>
</feature>
<keyword evidence="2" id="KW-0472">Membrane</keyword>
<evidence type="ECO:0000256" key="2">
    <source>
        <dbReference type="SAM" id="Phobius"/>
    </source>
</evidence>
<dbReference type="CDD" id="cd01948">
    <property type="entry name" value="EAL"/>
    <property type="match status" value="1"/>
</dbReference>
<feature type="transmembrane region" description="Helical" evidence="2">
    <location>
        <begin position="275"/>
        <end position="294"/>
    </location>
</feature>
<dbReference type="Proteomes" id="UP000254040">
    <property type="component" value="Unassembled WGS sequence"/>
</dbReference>
<name>A0A378K1G2_9GAMM</name>
<dbReference type="SMART" id="SM00267">
    <property type="entry name" value="GGDEF"/>
    <property type="match status" value="1"/>
</dbReference>
<feature type="transmembrane region" description="Helical" evidence="2">
    <location>
        <begin position="238"/>
        <end position="255"/>
    </location>
</feature>
<dbReference type="PROSITE" id="PS50887">
    <property type="entry name" value="GGDEF"/>
    <property type="match status" value="1"/>
</dbReference>
<accession>A0A378K1G2</accession>
<dbReference type="InterPro" id="IPR035919">
    <property type="entry name" value="EAL_sf"/>
</dbReference>
<feature type="transmembrane region" description="Helical" evidence="2">
    <location>
        <begin position="207"/>
        <end position="226"/>
    </location>
</feature>
<organism evidence="6 8">
    <name type="scientific">Legionella moravica</name>
    <dbReference type="NCBI Taxonomy" id="39962"/>
    <lineage>
        <taxon>Bacteria</taxon>
        <taxon>Pseudomonadati</taxon>
        <taxon>Pseudomonadota</taxon>
        <taxon>Gammaproteobacteria</taxon>
        <taxon>Legionellales</taxon>
        <taxon>Legionellaceae</taxon>
        <taxon>Legionella</taxon>
    </lineage>
</organism>
<dbReference type="AlphaFoldDB" id="A0A378K1G2"/>
<dbReference type="PANTHER" id="PTHR44757:SF2">
    <property type="entry name" value="BIOFILM ARCHITECTURE MAINTENANCE PROTEIN MBAA"/>
    <property type="match status" value="1"/>
</dbReference>
<protein>
    <submittedName>
        <fullName evidence="6">Sensory box protein</fullName>
    </submittedName>
</protein>
<keyword evidence="2" id="KW-0812">Transmembrane</keyword>
<evidence type="ECO:0000256" key="1">
    <source>
        <dbReference type="ARBA" id="ARBA00001946"/>
    </source>
</evidence>
<dbReference type="EMBL" id="UGOG01000001">
    <property type="protein sequence ID" value="STX63089.1"/>
    <property type="molecule type" value="Genomic_DNA"/>
</dbReference>
<keyword evidence="2" id="KW-1133">Transmembrane helix</keyword>
<dbReference type="Pfam" id="PF17159">
    <property type="entry name" value="MASE3"/>
    <property type="match status" value="1"/>
</dbReference>
<dbReference type="EMBL" id="LNYN01000013">
    <property type="protein sequence ID" value="KTD37433.1"/>
    <property type="molecule type" value="Genomic_DNA"/>
</dbReference>
<dbReference type="InterPro" id="IPR001633">
    <property type="entry name" value="EAL_dom"/>
</dbReference>
<dbReference type="Pfam" id="PF00563">
    <property type="entry name" value="EAL"/>
    <property type="match status" value="1"/>
</dbReference>
<dbReference type="RefSeq" id="WP_051190718.1">
    <property type="nucleotide sequence ID" value="NZ_CAAAJG010000024.1"/>
</dbReference>
<evidence type="ECO:0000259" key="4">
    <source>
        <dbReference type="PROSITE" id="PS50887"/>
    </source>
</evidence>
<dbReference type="Gene3D" id="3.30.70.270">
    <property type="match status" value="1"/>
</dbReference>
<evidence type="ECO:0000313" key="8">
    <source>
        <dbReference type="Proteomes" id="UP000254040"/>
    </source>
</evidence>
<dbReference type="SMART" id="SM00052">
    <property type="entry name" value="EAL"/>
    <property type="match status" value="1"/>
</dbReference>
<comment type="cofactor">
    <cofactor evidence="1">
        <name>Mg(2+)</name>
        <dbReference type="ChEBI" id="CHEBI:18420"/>
    </cofactor>
</comment>